<gene>
    <name evidence="2" type="ORF">LshimejAT787_0109760</name>
</gene>
<dbReference type="Pfam" id="PF18803">
    <property type="entry name" value="CxC2"/>
    <property type="match status" value="1"/>
</dbReference>
<evidence type="ECO:0000259" key="1">
    <source>
        <dbReference type="Pfam" id="PF18803"/>
    </source>
</evidence>
<dbReference type="CDD" id="cd19757">
    <property type="entry name" value="Bbox1"/>
    <property type="match status" value="1"/>
</dbReference>
<dbReference type="EMBL" id="BRPK01000001">
    <property type="protein sequence ID" value="GLB34092.1"/>
    <property type="molecule type" value="Genomic_DNA"/>
</dbReference>
<evidence type="ECO:0000313" key="2">
    <source>
        <dbReference type="EMBL" id="GLB34092.1"/>
    </source>
</evidence>
<dbReference type="Proteomes" id="UP001063166">
    <property type="component" value="Unassembled WGS sequence"/>
</dbReference>
<dbReference type="AlphaFoldDB" id="A0A9P3UIE6"/>
<sequence length="963" mass="109071">MSFKRRGVTGGYDSDSDDDVELNISVAASGSQATRTFYEAVPAKRPRIASPAATDVTALPPCASDALAAPEAPPKAARKQGASVMMDIFSKHFDVLQAAILSTEYHRHIGSSCPCGKALSTFRCTECFQSELFCQDCIVAQHRNHPLHFLQEWTGTFFRRAHLVDLGFMLTLGHGGDPCPNGLSTSKGRPTVIVHINGIHKANIKYCHCDSLSEPDQLARERLFPATIEQPETAFTFAVLKHFHISNLTSKISAYDYFGSLRSLTNNAFPQEVPDRYREFNRVSRVWSHLAIVRRSGQAHKIDIILTHRRPGSLTVRCPACPEVGFNVEEASIIAASSNETHKYTLFLSIDGNFRLQRKNKNDDPDDVALNDGNGYFVPMLQFKTYLRRVGITIDEEPTCPHLRAARMQNIVKFKNAAGVVDLTKGEAFPNTDFAVAYALSEAKLQRWIMISYDIWCQYHVNLRKRFNKWFPGMAWIIDKIRGAIPKMHIVNHILACMLLFAFNYIRYSGETWGENIEGGWAEQNQSAGSTKEQNDGHRHDSLDDFFGYWNWTKLHQIGKTLNRMYSACIKTLKTREDDFAELTSMHSPEVIARWEAMDTTPRKVNGVVTSVYEVQLKNGPPTLNRAYQTLVQEEIASRLADGEATGSEASFINIGLQLEDKQAHLTSKAKSAQPGILSNSRAKLNQEITNWRQEQLSRFPSLHSEQKSADGSHAEELPLLLPSSFSTDRRSILGLNRLAQIEYQLREGQAHDALAEVRLAIKTCNANLQFKRNQVHGQRPNTRAQQYLRTLEAEKLAALEKYQRAYRALLALGLSPEDQSLRPLDKTQLWMKNVTERHQMGHSKTQDPWFWHAGRPSGLSPEEEDAWSLEMDRVKWFRDRAARDRSREEKEILEEEFRRSVTSFQRMSQVWTELAKDAKESRVGYGAYGYRQAAMYGKLADDCNTIWQNAIKATNNEGRSTT</sequence>
<accession>A0A9P3UIE6</accession>
<dbReference type="InterPro" id="IPR040521">
    <property type="entry name" value="KDZ"/>
</dbReference>
<comment type="caution">
    <text evidence="2">The sequence shown here is derived from an EMBL/GenBank/DDBJ whole genome shotgun (WGS) entry which is preliminary data.</text>
</comment>
<feature type="domain" description="CxC2-like cysteine cluster KDZ transposase-associated" evidence="1">
    <location>
        <begin position="163"/>
        <end position="268"/>
    </location>
</feature>
<keyword evidence="3" id="KW-1185">Reference proteome</keyword>
<dbReference type="InterPro" id="IPR041457">
    <property type="entry name" value="CxC2_KDZ-assoc"/>
</dbReference>
<proteinExistence type="predicted"/>
<protein>
    <recommendedName>
        <fullName evidence="1">CxC2-like cysteine cluster KDZ transposase-associated domain-containing protein</fullName>
    </recommendedName>
</protein>
<reference evidence="2" key="1">
    <citation type="submission" date="2022-07" db="EMBL/GenBank/DDBJ databases">
        <title>The genome of Lyophyllum shimeji provides insight into the initial evolution of ectomycorrhizal fungal genome.</title>
        <authorList>
            <person name="Kobayashi Y."/>
            <person name="Shibata T."/>
            <person name="Hirakawa H."/>
            <person name="Shigenobu S."/>
            <person name="Nishiyama T."/>
            <person name="Yamada A."/>
            <person name="Hasebe M."/>
            <person name="Kawaguchi M."/>
        </authorList>
    </citation>
    <scope>NUCLEOTIDE SEQUENCE</scope>
    <source>
        <strain evidence="2">AT787</strain>
    </source>
</reference>
<organism evidence="2 3">
    <name type="scientific">Lyophyllum shimeji</name>
    <name type="common">Hon-shimeji</name>
    <name type="synonym">Tricholoma shimeji</name>
    <dbReference type="NCBI Taxonomy" id="47721"/>
    <lineage>
        <taxon>Eukaryota</taxon>
        <taxon>Fungi</taxon>
        <taxon>Dikarya</taxon>
        <taxon>Basidiomycota</taxon>
        <taxon>Agaricomycotina</taxon>
        <taxon>Agaricomycetes</taxon>
        <taxon>Agaricomycetidae</taxon>
        <taxon>Agaricales</taxon>
        <taxon>Tricholomatineae</taxon>
        <taxon>Lyophyllaceae</taxon>
        <taxon>Lyophyllum</taxon>
    </lineage>
</organism>
<dbReference type="Pfam" id="PF18758">
    <property type="entry name" value="KDZ"/>
    <property type="match status" value="1"/>
</dbReference>
<dbReference type="OrthoDB" id="3257768at2759"/>
<name>A0A9P3UIE6_LYOSH</name>
<evidence type="ECO:0000313" key="3">
    <source>
        <dbReference type="Proteomes" id="UP001063166"/>
    </source>
</evidence>